<dbReference type="InterPro" id="IPR002898">
    <property type="entry name" value="MotA_ExbB_proton_chnl"/>
</dbReference>
<feature type="domain" description="MotA/TolQ/ExbB proton channel" evidence="11">
    <location>
        <begin position="103"/>
        <end position="213"/>
    </location>
</feature>
<keyword evidence="4 10" id="KW-0997">Cell inner membrane</keyword>
<comment type="function">
    <text evidence="10">Part of the Tol-Pal system, which plays a role in outer membrane invagination during cell division and is important for maintaining outer membrane integrity.</text>
</comment>
<dbReference type="AlphaFoldDB" id="A0A1L8CQA1"/>
<reference evidence="12 13" key="1">
    <citation type="journal article" date="2017" name="Arch. Microbiol.">
        <title>Mariprofundus micogutta sp. nov., a novel iron-oxidizing zetaproteobacterium isolated from a deep-sea hydrothermal field at the Bayonnaise knoll of the Izu-Ogasawara arc, and a description of Mariprofundales ord. nov. and Zetaproteobacteria classis nov.</title>
        <authorList>
            <person name="Makita H."/>
            <person name="Tanaka E."/>
            <person name="Mitsunobu S."/>
            <person name="Miyazaki M."/>
            <person name="Nunoura T."/>
            <person name="Uematsu K."/>
            <person name="Takaki Y."/>
            <person name="Nishi S."/>
            <person name="Shimamura S."/>
            <person name="Takai K."/>
        </authorList>
    </citation>
    <scope>NUCLEOTIDE SEQUENCE [LARGE SCALE GENOMIC DNA]</scope>
    <source>
        <strain evidence="12 13">ET2</strain>
    </source>
</reference>
<dbReference type="GO" id="GO:0017038">
    <property type="term" value="P:protein import"/>
    <property type="evidence" value="ECO:0007669"/>
    <property type="project" value="TreeGrafter"/>
</dbReference>
<comment type="subunit">
    <text evidence="10">The Tol-Pal system is composed of five core proteins: the inner membrane proteins TolA, TolQ and TolR, the periplasmic protein TolB and the outer membrane protein Pal. They form a network linking the inner and outer membranes and the peptidoglycan layer.</text>
</comment>
<evidence type="ECO:0000256" key="5">
    <source>
        <dbReference type="ARBA" id="ARBA00022618"/>
    </source>
</evidence>
<evidence type="ECO:0000256" key="3">
    <source>
        <dbReference type="ARBA" id="ARBA00022475"/>
    </source>
</evidence>
<protein>
    <recommendedName>
        <fullName evidence="10">Tol-Pal system protein TolQ</fullName>
    </recommendedName>
</protein>
<comment type="caution">
    <text evidence="12">The sequence shown here is derived from an EMBL/GenBank/DDBJ whole genome shotgun (WGS) entry which is preliminary data.</text>
</comment>
<evidence type="ECO:0000256" key="2">
    <source>
        <dbReference type="ARBA" id="ARBA00010442"/>
    </source>
</evidence>
<feature type="transmembrane region" description="Helical" evidence="10">
    <location>
        <begin position="6"/>
        <end position="37"/>
    </location>
</feature>
<evidence type="ECO:0000313" key="12">
    <source>
        <dbReference type="EMBL" id="GAV21102.1"/>
    </source>
</evidence>
<dbReference type="HAMAP" id="MF_02202">
    <property type="entry name" value="TolQ"/>
    <property type="match status" value="1"/>
</dbReference>
<dbReference type="GO" id="GO:0043213">
    <property type="term" value="P:bacteriocin transport"/>
    <property type="evidence" value="ECO:0007669"/>
    <property type="project" value="InterPro"/>
</dbReference>
<keyword evidence="9 10" id="KW-0131">Cell cycle</keyword>
<evidence type="ECO:0000313" key="13">
    <source>
        <dbReference type="Proteomes" id="UP000231632"/>
    </source>
</evidence>
<keyword evidence="6 10" id="KW-0812">Transmembrane</keyword>
<dbReference type="GO" id="GO:0005886">
    <property type="term" value="C:plasma membrane"/>
    <property type="evidence" value="ECO:0007669"/>
    <property type="project" value="UniProtKB-SubCell"/>
</dbReference>
<name>A0A1L8CQA1_9PROT</name>
<proteinExistence type="inferred from homology"/>
<dbReference type="PANTHER" id="PTHR30625">
    <property type="entry name" value="PROTEIN TOLQ"/>
    <property type="match status" value="1"/>
</dbReference>
<keyword evidence="3 10" id="KW-1003">Cell membrane</keyword>
<dbReference type="NCBIfam" id="TIGR02796">
    <property type="entry name" value="tolQ"/>
    <property type="match status" value="1"/>
</dbReference>
<evidence type="ECO:0000256" key="9">
    <source>
        <dbReference type="ARBA" id="ARBA00023306"/>
    </source>
</evidence>
<evidence type="ECO:0000256" key="8">
    <source>
        <dbReference type="ARBA" id="ARBA00023136"/>
    </source>
</evidence>
<evidence type="ECO:0000256" key="4">
    <source>
        <dbReference type="ARBA" id="ARBA00022519"/>
    </source>
</evidence>
<dbReference type="RefSeq" id="WP_072660410.1">
    <property type="nucleotide sequence ID" value="NZ_BDFD01000021.1"/>
</dbReference>
<evidence type="ECO:0000256" key="6">
    <source>
        <dbReference type="ARBA" id="ARBA00022692"/>
    </source>
</evidence>
<dbReference type="OrthoDB" id="5291512at2"/>
<keyword evidence="5 10" id="KW-0132">Cell division</keyword>
<dbReference type="Proteomes" id="UP000231632">
    <property type="component" value="Unassembled WGS sequence"/>
</dbReference>
<dbReference type="Pfam" id="PF01618">
    <property type="entry name" value="MotA_ExbB"/>
    <property type="match status" value="1"/>
</dbReference>
<keyword evidence="7 10" id="KW-1133">Transmembrane helix</keyword>
<accession>A0A1L8CQA1</accession>
<evidence type="ECO:0000256" key="10">
    <source>
        <dbReference type="HAMAP-Rule" id="MF_02202"/>
    </source>
</evidence>
<keyword evidence="13" id="KW-1185">Reference proteome</keyword>
<dbReference type="PANTHER" id="PTHR30625:SF3">
    <property type="entry name" value="TOL-PAL SYSTEM PROTEIN TOLQ"/>
    <property type="match status" value="1"/>
</dbReference>
<dbReference type="EMBL" id="BDFD01000021">
    <property type="protein sequence ID" value="GAV21102.1"/>
    <property type="molecule type" value="Genomic_DNA"/>
</dbReference>
<comment type="similarity">
    <text evidence="2 10">Belongs to the ExbB/TolQ family.</text>
</comment>
<feature type="transmembrane region" description="Helical" evidence="10">
    <location>
        <begin position="176"/>
        <end position="198"/>
    </location>
</feature>
<organism evidence="12 13">
    <name type="scientific">Mariprofundus micogutta</name>
    <dbReference type="NCBI Taxonomy" id="1921010"/>
    <lineage>
        <taxon>Bacteria</taxon>
        <taxon>Pseudomonadati</taxon>
        <taxon>Pseudomonadota</taxon>
        <taxon>Candidatius Mariprofundia</taxon>
        <taxon>Mariprofundales</taxon>
        <taxon>Mariprofundaceae</taxon>
        <taxon>Mariprofundus</taxon>
    </lineage>
</organism>
<dbReference type="GO" id="GO:0051301">
    <property type="term" value="P:cell division"/>
    <property type="evidence" value="ECO:0007669"/>
    <property type="project" value="UniProtKB-UniRule"/>
</dbReference>
<evidence type="ECO:0000259" key="11">
    <source>
        <dbReference type="Pfam" id="PF01618"/>
    </source>
</evidence>
<evidence type="ECO:0000256" key="1">
    <source>
        <dbReference type="ARBA" id="ARBA00004651"/>
    </source>
</evidence>
<dbReference type="InterPro" id="IPR014163">
    <property type="entry name" value="Tol-Pal_TolQ"/>
</dbReference>
<sequence length="229" mass="25324">MNQDLSILTLILNAGFVVQAVLVLLMMLSLVSWMIIFNKWKLYRRTRNDAESFAHTFWSGTDMDTVLAGIPQQYPDSSLPNIFQAGYREFMRTRREASQSQTEKIVAAGGMDGIRRSLDAAFSREMEKLNRHLAFLATVGSTSPFIGLFGTVWGIVNAFQSIALTKNTSLTAVAPGIAEALVATAFGLIAAIPAVVAYNKFTADLKRMASNMEQFNSEFLNIISRHMKG</sequence>
<comment type="subcellular location">
    <subcellularLocation>
        <location evidence="10">Cell inner membrane</location>
        <topology evidence="10">Multi-pass membrane protein</topology>
    </subcellularLocation>
    <subcellularLocation>
        <location evidence="1">Cell membrane</location>
        <topology evidence="1">Multi-pass membrane protein</topology>
    </subcellularLocation>
</comment>
<gene>
    <name evidence="10" type="primary">tolQ</name>
    <name evidence="12" type="ORF">MMIC_P2081</name>
</gene>
<evidence type="ECO:0000256" key="7">
    <source>
        <dbReference type="ARBA" id="ARBA00022989"/>
    </source>
</evidence>
<dbReference type="STRING" id="1921010.MMIC_P2081"/>
<feature type="transmembrane region" description="Helical" evidence="10">
    <location>
        <begin position="133"/>
        <end position="156"/>
    </location>
</feature>
<keyword evidence="8 10" id="KW-0472">Membrane</keyword>
<dbReference type="InterPro" id="IPR050790">
    <property type="entry name" value="ExbB/TolQ_transport"/>
</dbReference>